<dbReference type="AlphaFoldDB" id="B0DEJ2"/>
<gene>
    <name evidence="2" type="ORF">LACBIDRAFT_328325</name>
</gene>
<evidence type="ECO:0000313" key="3">
    <source>
        <dbReference type="Proteomes" id="UP000001194"/>
    </source>
</evidence>
<proteinExistence type="predicted"/>
<feature type="compositionally biased region" description="Polar residues" evidence="1">
    <location>
        <begin position="149"/>
        <end position="159"/>
    </location>
</feature>
<evidence type="ECO:0000256" key="1">
    <source>
        <dbReference type="SAM" id="MobiDB-lite"/>
    </source>
</evidence>
<feature type="region of interest" description="Disordered" evidence="1">
    <location>
        <begin position="101"/>
        <end position="137"/>
    </location>
</feature>
<dbReference type="InParanoid" id="B0DEJ2"/>
<dbReference type="OrthoDB" id="5346979at2759"/>
<sequence>MFDFQHVGTSTNVPPVSPSSAHQRSIFDFQKPGRSPPASARQASIFDFQQVGTSTNVPPVPPSSARQPSIFDFQKPDIPAPASARQASIFDFQQVDTSTNVPPVPLSSARQPSIFDFQKPNNPAPASANKGSPFDFQVHRSFTPASAVQPSIDFQTPGTSAPAPASDKPGMSSPGASRSNSTLGSRKYLTKSQEAKLRLQGQGGAAILPTRPGDAFVFGPAPVFVYTQERQHHAHHLRPNSVSKANLSSSLMELKAVGIATFLMTVGAVTVMWSVKSALGVNDAQEFGKRIIYRPAATDEDYLDAYEVAPFEAEGWTWVEAEKRLMMRGFNSSPCSSPFSAVGICPCLLVHFEKDYQSSRRTLARYTTKAQVRYTANAKESPSAL</sequence>
<dbReference type="Proteomes" id="UP000001194">
    <property type="component" value="Unassembled WGS sequence"/>
</dbReference>
<dbReference type="KEGG" id="lbc:LACBIDRAFT_328325"/>
<organism evidence="3">
    <name type="scientific">Laccaria bicolor (strain S238N-H82 / ATCC MYA-4686)</name>
    <name type="common">Bicoloured deceiver</name>
    <name type="synonym">Laccaria laccata var. bicolor</name>
    <dbReference type="NCBI Taxonomy" id="486041"/>
    <lineage>
        <taxon>Eukaryota</taxon>
        <taxon>Fungi</taxon>
        <taxon>Dikarya</taxon>
        <taxon>Basidiomycota</taxon>
        <taxon>Agaricomycotina</taxon>
        <taxon>Agaricomycetes</taxon>
        <taxon>Agaricomycetidae</taxon>
        <taxon>Agaricales</taxon>
        <taxon>Agaricineae</taxon>
        <taxon>Hydnangiaceae</taxon>
        <taxon>Laccaria</taxon>
    </lineage>
</organism>
<name>B0DEJ2_LACBS</name>
<dbReference type="GeneID" id="6077947"/>
<accession>B0DEJ2</accession>
<feature type="region of interest" description="Disordered" evidence="1">
    <location>
        <begin position="1"/>
        <end position="84"/>
    </location>
</feature>
<protein>
    <submittedName>
        <fullName evidence="2">Predicted protein</fullName>
    </submittedName>
</protein>
<feature type="region of interest" description="Disordered" evidence="1">
    <location>
        <begin position="149"/>
        <end position="188"/>
    </location>
</feature>
<dbReference type="RefSeq" id="XP_001882319.1">
    <property type="nucleotide sequence ID" value="XM_001882284.1"/>
</dbReference>
<dbReference type="HOGENOM" id="CLU_717782_0_0_1"/>
<feature type="compositionally biased region" description="Polar residues" evidence="1">
    <location>
        <begin position="174"/>
        <end position="184"/>
    </location>
</feature>
<evidence type="ECO:0000313" key="2">
    <source>
        <dbReference type="EMBL" id="EDR06946.1"/>
    </source>
</evidence>
<dbReference type="EMBL" id="DS547106">
    <property type="protein sequence ID" value="EDR06946.1"/>
    <property type="molecule type" value="Genomic_DNA"/>
</dbReference>
<reference evidence="2 3" key="1">
    <citation type="journal article" date="2008" name="Nature">
        <title>The genome of Laccaria bicolor provides insights into mycorrhizal symbiosis.</title>
        <authorList>
            <person name="Martin F."/>
            <person name="Aerts A."/>
            <person name="Ahren D."/>
            <person name="Brun A."/>
            <person name="Danchin E.G.J."/>
            <person name="Duchaussoy F."/>
            <person name="Gibon J."/>
            <person name="Kohler A."/>
            <person name="Lindquist E."/>
            <person name="Pereda V."/>
            <person name="Salamov A."/>
            <person name="Shapiro H.J."/>
            <person name="Wuyts J."/>
            <person name="Blaudez D."/>
            <person name="Buee M."/>
            <person name="Brokstein P."/>
            <person name="Canbaeck B."/>
            <person name="Cohen D."/>
            <person name="Courty P.E."/>
            <person name="Coutinho P.M."/>
            <person name="Delaruelle C."/>
            <person name="Detter J.C."/>
            <person name="Deveau A."/>
            <person name="DiFazio S."/>
            <person name="Duplessis S."/>
            <person name="Fraissinet-Tachet L."/>
            <person name="Lucic E."/>
            <person name="Frey-Klett P."/>
            <person name="Fourrey C."/>
            <person name="Feussner I."/>
            <person name="Gay G."/>
            <person name="Grimwood J."/>
            <person name="Hoegger P.J."/>
            <person name="Jain P."/>
            <person name="Kilaru S."/>
            <person name="Labbe J."/>
            <person name="Lin Y.C."/>
            <person name="Legue V."/>
            <person name="Le Tacon F."/>
            <person name="Marmeisse R."/>
            <person name="Melayah D."/>
            <person name="Montanini B."/>
            <person name="Muratet M."/>
            <person name="Nehls U."/>
            <person name="Niculita-Hirzel H."/>
            <person name="Oudot-Le Secq M.P."/>
            <person name="Peter M."/>
            <person name="Quesneville H."/>
            <person name="Rajashekar B."/>
            <person name="Reich M."/>
            <person name="Rouhier N."/>
            <person name="Schmutz J."/>
            <person name="Yin T."/>
            <person name="Chalot M."/>
            <person name="Henrissat B."/>
            <person name="Kuees U."/>
            <person name="Lucas S."/>
            <person name="Van de Peer Y."/>
            <person name="Podila G.K."/>
            <person name="Polle A."/>
            <person name="Pukkila P.J."/>
            <person name="Richardson P.M."/>
            <person name="Rouze P."/>
            <person name="Sanders I.R."/>
            <person name="Stajich J.E."/>
            <person name="Tunlid A."/>
            <person name="Tuskan G."/>
            <person name="Grigoriev I.V."/>
        </authorList>
    </citation>
    <scope>NUCLEOTIDE SEQUENCE [LARGE SCALE GENOMIC DNA]</scope>
    <source>
        <strain evidence="3">S238N-H82 / ATCC MYA-4686</strain>
    </source>
</reference>
<keyword evidence="3" id="KW-1185">Reference proteome</keyword>